<feature type="compositionally biased region" description="Polar residues" evidence="1">
    <location>
        <begin position="186"/>
        <end position="198"/>
    </location>
</feature>
<dbReference type="EMBL" id="CAJPDQ010000006">
    <property type="protein sequence ID" value="CAF9911566.1"/>
    <property type="molecule type" value="Genomic_DNA"/>
</dbReference>
<evidence type="ECO:0000313" key="2">
    <source>
        <dbReference type="EMBL" id="CAF9911566.1"/>
    </source>
</evidence>
<proteinExistence type="predicted"/>
<dbReference type="AlphaFoldDB" id="A0A8H3ERT4"/>
<sequence length="213" mass="23489">MATEEPEITEGIKRRPSNRDQLLSKAIKDVSKSILNLFKKVFLDCTGSIAHHAKSKRQKIRDLASRRVSQAMPKRDPTPTAPTAPYIPAQDFNTAQQPSSTLLQEPTPKQTQEPDHEQTQPLMESKLDGLELHEIFSGNGVVVVPQLEPDIRRSSIPLERVNTTGEASETRRSSDDEEEIKSSKENAGSRSNHGSISYTVPGAWPKSKPGSVG</sequence>
<feature type="region of interest" description="Disordered" evidence="1">
    <location>
        <begin position="56"/>
        <end position="120"/>
    </location>
</feature>
<keyword evidence="3" id="KW-1185">Reference proteome</keyword>
<reference evidence="2" key="1">
    <citation type="submission" date="2021-03" db="EMBL/GenBank/DDBJ databases">
        <authorList>
            <person name="Tagirdzhanova G."/>
        </authorList>
    </citation>
    <scope>NUCLEOTIDE SEQUENCE</scope>
</reference>
<name>A0A8H3ERT4_9LECA</name>
<feature type="compositionally biased region" description="Basic and acidic residues" evidence="1">
    <location>
        <begin position="168"/>
        <end position="184"/>
    </location>
</feature>
<feature type="region of interest" description="Disordered" evidence="1">
    <location>
        <begin position="155"/>
        <end position="213"/>
    </location>
</feature>
<organism evidence="2 3">
    <name type="scientific">Gomphillus americanus</name>
    <dbReference type="NCBI Taxonomy" id="1940652"/>
    <lineage>
        <taxon>Eukaryota</taxon>
        <taxon>Fungi</taxon>
        <taxon>Dikarya</taxon>
        <taxon>Ascomycota</taxon>
        <taxon>Pezizomycotina</taxon>
        <taxon>Lecanoromycetes</taxon>
        <taxon>OSLEUM clade</taxon>
        <taxon>Ostropomycetidae</taxon>
        <taxon>Ostropales</taxon>
        <taxon>Graphidaceae</taxon>
        <taxon>Gomphilloideae</taxon>
        <taxon>Gomphillus</taxon>
    </lineage>
</organism>
<gene>
    <name evidence="2" type="ORF">GOMPHAMPRED_007456</name>
</gene>
<evidence type="ECO:0000313" key="3">
    <source>
        <dbReference type="Proteomes" id="UP000664169"/>
    </source>
</evidence>
<comment type="caution">
    <text evidence="2">The sequence shown here is derived from an EMBL/GenBank/DDBJ whole genome shotgun (WGS) entry which is preliminary data.</text>
</comment>
<feature type="compositionally biased region" description="Polar residues" evidence="1">
    <location>
        <begin position="91"/>
        <end position="111"/>
    </location>
</feature>
<dbReference type="Proteomes" id="UP000664169">
    <property type="component" value="Unassembled WGS sequence"/>
</dbReference>
<evidence type="ECO:0000256" key="1">
    <source>
        <dbReference type="SAM" id="MobiDB-lite"/>
    </source>
</evidence>
<accession>A0A8H3ERT4</accession>
<protein>
    <submittedName>
        <fullName evidence="2">Uncharacterized protein</fullName>
    </submittedName>
</protein>